<sequence>MVKLTDLVHRIVDRAYEELFALITNTLPGQDFVDRREEIVNYVDGARHALLQVLVLLEWVWRHKDAICTATEGKVFIGMQVHHVRVALDRLFYTHRDLFRKQVATRPYAFAAAIDILAAGSSVARVSRAIDLSQSKTWLGDRHFLRESFCNALKLEVLILQAKELAKGYWTGHLEVDISRAGVLNILFWKGLDLRLNQEEKEMRLPTANSKEGFESDKKGGSISRDKSSIYFLLDSRSALASGELASDVTSVGESWCYLELESCGTDLRMIAPHAYLVMASASRKMAPLPYIKNRYLLDDFLAEEKSHEVWLSQVVTAATKVMQTCLKLDGAATVSLHNEANK</sequence>
<dbReference type="PANTHER" id="PTHR12809:SF2">
    <property type="entry name" value="MEDIATOR OF RNA POLYMERASE II TRANSCRIPTION SUBUNIT 14"/>
    <property type="match status" value="1"/>
</dbReference>
<evidence type="ECO:0000256" key="5">
    <source>
        <dbReference type="ARBA" id="ARBA00023163"/>
    </source>
</evidence>
<comment type="caution">
    <text evidence="9">The sequence shown here is derived from an EMBL/GenBank/DDBJ whole genome shotgun (WGS) entry which is preliminary data.</text>
</comment>
<dbReference type="GO" id="GO:0016592">
    <property type="term" value="C:mediator complex"/>
    <property type="evidence" value="ECO:0007669"/>
    <property type="project" value="UniProtKB-UniRule"/>
</dbReference>
<dbReference type="EMBL" id="SDOX01000021">
    <property type="protein sequence ID" value="TFJ83813.1"/>
    <property type="molecule type" value="Genomic_DNA"/>
</dbReference>
<organism evidence="9 10">
    <name type="scientific">Nannochloropsis salina CCMP1776</name>
    <dbReference type="NCBI Taxonomy" id="1027361"/>
    <lineage>
        <taxon>Eukaryota</taxon>
        <taxon>Sar</taxon>
        <taxon>Stramenopiles</taxon>
        <taxon>Ochrophyta</taxon>
        <taxon>Eustigmatophyceae</taxon>
        <taxon>Eustigmatales</taxon>
        <taxon>Monodopsidaceae</taxon>
        <taxon>Microchloropsis</taxon>
        <taxon>Microchloropsis salina</taxon>
    </lineage>
</organism>
<name>A0A4D9D1C1_9STRA</name>
<comment type="subcellular location">
    <subcellularLocation>
        <location evidence="1 7">Nucleus</location>
    </subcellularLocation>
</comment>
<evidence type="ECO:0000256" key="3">
    <source>
        <dbReference type="ARBA" id="ARBA00023015"/>
    </source>
</evidence>
<evidence type="ECO:0000256" key="7">
    <source>
        <dbReference type="RuleBase" id="RU365082"/>
    </source>
</evidence>
<dbReference type="AlphaFoldDB" id="A0A4D9D1C1"/>
<keyword evidence="10" id="KW-1185">Reference proteome</keyword>
<evidence type="ECO:0000256" key="6">
    <source>
        <dbReference type="ARBA" id="ARBA00023242"/>
    </source>
</evidence>
<dbReference type="OrthoDB" id="205099at2759"/>
<dbReference type="GO" id="GO:0006357">
    <property type="term" value="P:regulation of transcription by RNA polymerase II"/>
    <property type="evidence" value="ECO:0007669"/>
    <property type="project" value="InterPro"/>
</dbReference>
<accession>A0A4D9D1C1</accession>
<evidence type="ECO:0000256" key="4">
    <source>
        <dbReference type="ARBA" id="ARBA00023159"/>
    </source>
</evidence>
<protein>
    <recommendedName>
        <fullName evidence="7">Mediator of RNA polymerase II transcription subunit 14</fullName>
    </recommendedName>
    <alternativeName>
        <fullName evidence="7">Mediator complex subunit 14</fullName>
    </alternativeName>
</protein>
<comment type="function">
    <text evidence="7">Component of the Mediator complex, a coactivator involved in the regulated transcription of nearly all RNA polymerase II-dependent genes. Mediator functions as a bridge to convey information from gene-specific regulatory proteins to the basal RNA polymerase II transcription machinery. Mediator is recruited to promoters by direct interactions with regulatory proteins and serves as a scaffold for the assembly of a functional preinitiation complex with RNA polymerase II and the general transcription factors.</text>
</comment>
<comment type="similarity">
    <text evidence="2 7">Belongs to the Mediator complex subunit 14 family.</text>
</comment>
<keyword evidence="6 7" id="KW-0539">Nucleus</keyword>
<keyword evidence="4 7" id="KW-0010">Activator</keyword>
<keyword evidence="3 7" id="KW-0805">Transcription regulation</keyword>
<dbReference type="InterPro" id="IPR055122">
    <property type="entry name" value="Med14_N"/>
</dbReference>
<evidence type="ECO:0000259" key="8">
    <source>
        <dbReference type="Pfam" id="PF08638"/>
    </source>
</evidence>
<proteinExistence type="inferred from homology"/>
<evidence type="ECO:0000313" key="10">
    <source>
        <dbReference type="Proteomes" id="UP000355283"/>
    </source>
</evidence>
<gene>
    <name evidence="9" type="ORF">NSK_004915</name>
</gene>
<evidence type="ECO:0000313" key="9">
    <source>
        <dbReference type="EMBL" id="TFJ83813.1"/>
    </source>
</evidence>
<evidence type="ECO:0000256" key="1">
    <source>
        <dbReference type="ARBA" id="ARBA00004123"/>
    </source>
</evidence>
<evidence type="ECO:0000256" key="2">
    <source>
        <dbReference type="ARBA" id="ARBA00007813"/>
    </source>
</evidence>
<dbReference type="InterPro" id="IPR013947">
    <property type="entry name" value="Mediator_Med14"/>
</dbReference>
<dbReference type="Pfam" id="PF08638">
    <property type="entry name" value="Med14"/>
    <property type="match status" value="1"/>
</dbReference>
<feature type="domain" description="Mediator complex subunit MED14 N-terminal" evidence="8">
    <location>
        <begin position="2"/>
        <end position="122"/>
    </location>
</feature>
<reference evidence="9 10" key="1">
    <citation type="submission" date="2019-01" db="EMBL/GenBank/DDBJ databases">
        <title>Nuclear Genome Assembly of the Microalgal Biofuel strain Nannochloropsis salina CCMP1776.</title>
        <authorList>
            <person name="Hovde B."/>
        </authorList>
    </citation>
    <scope>NUCLEOTIDE SEQUENCE [LARGE SCALE GENOMIC DNA]</scope>
    <source>
        <strain evidence="9 10">CCMP1776</strain>
    </source>
</reference>
<keyword evidence="5 7" id="KW-0804">Transcription</keyword>
<comment type="subunit">
    <text evidence="7">Component of the Mediator complex.</text>
</comment>
<dbReference type="GO" id="GO:0070847">
    <property type="term" value="C:core mediator complex"/>
    <property type="evidence" value="ECO:0007669"/>
    <property type="project" value="TreeGrafter"/>
</dbReference>
<dbReference type="GO" id="GO:0003712">
    <property type="term" value="F:transcription coregulator activity"/>
    <property type="evidence" value="ECO:0007669"/>
    <property type="project" value="UniProtKB-UniRule"/>
</dbReference>
<dbReference type="PANTHER" id="PTHR12809">
    <property type="entry name" value="MEDIATOR COMPLEX SUBUNIT"/>
    <property type="match status" value="1"/>
</dbReference>
<dbReference type="Proteomes" id="UP000355283">
    <property type="component" value="Unassembled WGS sequence"/>
</dbReference>